<keyword evidence="4" id="KW-1185">Reference proteome</keyword>
<accession>A0A1B8GU09</accession>
<evidence type="ECO:0000313" key="3">
    <source>
        <dbReference type="EMBL" id="OBT99305.1"/>
    </source>
</evidence>
<dbReference type="InterPro" id="IPR010839">
    <property type="entry name" value="AtuA_N"/>
</dbReference>
<dbReference type="Pfam" id="PF07287">
    <property type="entry name" value="AtuA"/>
    <property type="match status" value="1"/>
</dbReference>
<dbReference type="PANTHER" id="PTHR47585:SF1">
    <property type="entry name" value="DUF1446 DOMAIN-CONTAINING PROTEIN"/>
    <property type="match status" value="1"/>
</dbReference>
<organism evidence="3 4">
    <name type="scientific">Pseudogymnoascus verrucosus</name>
    <dbReference type="NCBI Taxonomy" id="342668"/>
    <lineage>
        <taxon>Eukaryota</taxon>
        <taxon>Fungi</taxon>
        <taxon>Dikarya</taxon>
        <taxon>Ascomycota</taxon>
        <taxon>Pezizomycotina</taxon>
        <taxon>Leotiomycetes</taxon>
        <taxon>Thelebolales</taxon>
        <taxon>Thelebolaceae</taxon>
        <taxon>Pseudogymnoascus</taxon>
    </lineage>
</organism>
<reference evidence="3 4" key="1">
    <citation type="submission" date="2016-03" db="EMBL/GenBank/DDBJ databases">
        <title>Comparative genomics of Pseudogymnoascus destructans, the fungus causing white-nose syndrome of bats.</title>
        <authorList>
            <person name="Palmer J.M."/>
            <person name="Drees K.P."/>
            <person name="Foster J.T."/>
            <person name="Lindner D.L."/>
        </authorList>
    </citation>
    <scope>NUCLEOTIDE SEQUENCE [LARGE SCALE GENOMIC DNA]</scope>
    <source>
        <strain evidence="3 4">UAMH 10579</strain>
    </source>
</reference>
<protein>
    <recommendedName>
        <fullName evidence="5">DUF1446 domain-containing protein</fullName>
    </recommendedName>
</protein>
<name>A0A1B8GU09_9PEZI</name>
<feature type="domain" description="AtuA-like ferredoxin-fold" evidence="2">
    <location>
        <begin position="509"/>
        <end position="607"/>
    </location>
</feature>
<dbReference type="Pfam" id="PF23544">
    <property type="entry name" value="AtuA_ferredoxin"/>
    <property type="match status" value="1"/>
</dbReference>
<dbReference type="InterPro" id="IPR056362">
    <property type="entry name" value="AtuA-like_ferredoxin_dom"/>
</dbReference>
<feature type="domain" description="Acyclic terpene utilisation N-terminal" evidence="1">
    <location>
        <begin position="6"/>
        <end position="461"/>
    </location>
</feature>
<dbReference type="GeneID" id="28836018"/>
<evidence type="ECO:0008006" key="5">
    <source>
        <dbReference type="Google" id="ProtNLM"/>
    </source>
</evidence>
<proteinExistence type="predicted"/>
<reference evidence="4" key="2">
    <citation type="journal article" date="2018" name="Nat. Commun.">
        <title>Extreme sensitivity to ultraviolet light in the fungal pathogen causing white-nose syndrome of bats.</title>
        <authorList>
            <person name="Palmer J.M."/>
            <person name="Drees K.P."/>
            <person name="Foster J.T."/>
            <person name="Lindner D.L."/>
        </authorList>
    </citation>
    <scope>NUCLEOTIDE SEQUENCE [LARGE SCALE GENOMIC DNA]</scope>
    <source>
        <strain evidence="4">UAMH 10579</strain>
    </source>
</reference>
<evidence type="ECO:0000259" key="1">
    <source>
        <dbReference type="Pfam" id="PF07287"/>
    </source>
</evidence>
<dbReference type="EMBL" id="KV460213">
    <property type="protein sequence ID" value="OBT99305.1"/>
    <property type="molecule type" value="Genomic_DNA"/>
</dbReference>
<evidence type="ECO:0000313" key="4">
    <source>
        <dbReference type="Proteomes" id="UP000091956"/>
    </source>
</evidence>
<evidence type="ECO:0000259" key="2">
    <source>
        <dbReference type="Pfam" id="PF23544"/>
    </source>
</evidence>
<dbReference type="Proteomes" id="UP000091956">
    <property type="component" value="Unassembled WGS sequence"/>
</dbReference>
<dbReference type="PANTHER" id="PTHR47585">
    <property type="match status" value="1"/>
</dbReference>
<dbReference type="AlphaFoldDB" id="A0A1B8GU09"/>
<gene>
    <name evidence="3" type="ORF">VE01_02632</name>
</gene>
<sequence length="623" mass="68286">MASRPVRVANCSGYKNDPYWQMLRQATLGDVDFITGDYLAEMNLAEDAEAYRAGKHDGWEETAWEGIKESINVIAAKKIKVVLNGGCLNPAGLAQKVADLVSERDLKVKVAYVSGDDLMSKLGPDLASLGDKLPRHLDSVNPNVQVPNSSLAFQALPSVPIVSANAYLGARAIVEGLRAGADIIICGRVSDASPVIAAAWYWHSWKDTDYNQLAGSLIAGHLIECSAYSTGGNFSGFTEYDLETFIEPGFPIAEIDADGTCVIGKHLGTGGMITEDTIRCQFLYELQGNIYLHSDVKAYLNNVVVTLVGKDRVRISGITGRPPPPTTKAAIFYRGGYQSQLLLNATGYGTDKKWQLLEAQLRRNLQNAGIEKDLSLLEFQIVGVPEANPKSQLRSTTYCRVFVEAAEPEPLVRLLRCFSDIALRHFSGFHCSLDSRTALPNPFLAYYPSLYSQDDLEEGVTLIGSKYDGNETKTISSGHPPSYEDLERRENYDAVNAAPLSSFGPTVPVRLGDIVLARSGDKGSNLNCGLFVKDSKLWEWFRAFLSRAHFKELLGDDWAHEYWLERVEFPGIHAVHFVIYGILGRGVSGSTRLDSLGKGFADYFRDKVVEVPVALLGAVKGNL</sequence>
<dbReference type="RefSeq" id="XP_018133038.1">
    <property type="nucleotide sequence ID" value="XM_018272140.2"/>
</dbReference>